<feature type="compositionally biased region" description="Low complexity" evidence="2">
    <location>
        <begin position="1696"/>
        <end position="1705"/>
    </location>
</feature>
<dbReference type="SMART" id="SM01052">
    <property type="entry name" value="CAP_GLY"/>
    <property type="match status" value="1"/>
</dbReference>
<feature type="region of interest" description="Disordered" evidence="2">
    <location>
        <begin position="49"/>
        <end position="142"/>
    </location>
</feature>
<feature type="compositionally biased region" description="Basic and acidic residues" evidence="2">
    <location>
        <begin position="2189"/>
        <end position="2204"/>
    </location>
</feature>
<feature type="region of interest" description="Disordered" evidence="2">
    <location>
        <begin position="262"/>
        <end position="415"/>
    </location>
</feature>
<feature type="compositionally biased region" description="Low complexity" evidence="2">
    <location>
        <begin position="915"/>
        <end position="930"/>
    </location>
</feature>
<dbReference type="InterPro" id="IPR000938">
    <property type="entry name" value="CAP-Gly_domain"/>
</dbReference>
<feature type="compositionally biased region" description="Basic and acidic residues" evidence="2">
    <location>
        <begin position="49"/>
        <end position="68"/>
    </location>
</feature>
<gene>
    <name evidence="4" type="ORF">GRJ2_002321200</name>
</gene>
<feature type="compositionally biased region" description="Basic and acidic residues" evidence="2">
    <location>
        <begin position="289"/>
        <end position="298"/>
    </location>
</feature>
<evidence type="ECO:0000259" key="3">
    <source>
        <dbReference type="PROSITE" id="PS50245"/>
    </source>
</evidence>
<dbReference type="InterPro" id="IPR036859">
    <property type="entry name" value="CAP-Gly_dom_sf"/>
</dbReference>
<dbReference type="PROSITE" id="PS50245">
    <property type="entry name" value="CAP_GLY_2"/>
    <property type="match status" value="1"/>
</dbReference>
<feature type="compositionally biased region" description="Basic and acidic residues" evidence="2">
    <location>
        <begin position="264"/>
        <end position="275"/>
    </location>
</feature>
<feature type="compositionally biased region" description="Polar residues" evidence="2">
    <location>
        <begin position="299"/>
        <end position="314"/>
    </location>
</feature>
<feature type="region of interest" description="Disordered" evidence="2">
    <location>
        <begin position="2189"/>
        <end position="2214"/>
    </location>
</feature>
<comment type="caution">
    <text evidence="4">The sequence shown here is derived from an EMBL/GenBank/DDBJ whole genome shotgun (WGS) entry which is preliminary data.</text>
</comment>
<name>A0ABC9XLH1_GRUJA</name>
<feature type="compositionally biased region" description="Basic residues" evidence="2">
    <location>
        <begin position="494"/>
        <end position="506"/>
    </location>
</feature>
<feature type="compositionally biased region" description="Basic and acidic residues" evidence="2">
    <location>
        <begin position="109"/>
        <end position="130"/>
    </location>
</feature>
<feature type="coiled-coil region" evidence="1">
    <location>
        <begin position="1168"/>
        <end position="1195"/>
    </location>
</feature>
<feature type="region of interest" description="Disordered" evidence="2">
    <location>
        <begin position="1595"/>
        <end position="1627"/>
    </location>
</feature>
<protein>
    <submittedName>
        <fullName evidence="4">Coiled-coil domain-containing protein 187</fullName>
    </submittedName>
</protein>
<proteinExistence type="predicted"/>
<evidence type="ECO:0000313" key="4">
    <source>
        <dbReference type="EMBL" id="GAB0198558.1"/>
    </source>
</evidence>
<sequence length="2600" mass="289891">MKPLGDVALAWKSLQKAKAVLQRIENKFYHQTWSCAKSQAARRKLWHEKSFDGERNRDETALNEKKSNDIPPACRADSRSAPCSPAWREAADGEGTAGTWSPAKSLYRPRRENFREQADSRGRRVQKEKSPCSLHHPPHSPVGSSLFSAVLRGSQSNAPMPMAVLLPTCHFSSASKSSDQKLKNLKKKSPQKKLEQLKKRIQEQKQKQQAASQEQKFLISAYAKEPLQKRPLKRKVCKVASAPPAPVYRGFSAVNLRSTLSLPDEEHRIPGREEFTIPGQGRGYKKAPKIPDQREKSSAQRIQTQSQRQPSPRTSVLERAATGKGTKLPSASAWREGPGRGLVAMPVTENSSREKGNEPVGKSLELKSCVVPPSKPVERGSNAPTKDTKQILRNPHLQSQYHGEHRHTRLPKDTVKGKVEVLQRYLGIHSPSPGPRAITPSAFSGEKIRSSLMKAGAKPSSLGNCSRGKSTSPQRQKDSNSPAQKWSEKENLKHASKRRVNVKKPHPYSPEIVQEFMYRKNEERKKKSLEEKKSLVQARDMRNKRLQEVYRKQKEAIGKKTCSDQMCKLIRETASAEESSQCKLEQEQTSGGILERSFTAWLDKPSCTLLSKDHRGRSQLLETVQSPKKRAALASPAPLESKCLFLSSLKWEDLRDCSLSALHTPSLSFFLPQKDAKPYSKDSTSDLSPYRSKQDRVKAIHNLSKELAEKIEIATKRLNEASRVKDSTDKTLTETTLDLFNESSSVPEPETSKHEQDGAMTIRMLVDTPDPDELCVSSDRECHGLGRISLVGSTEGKTALDREKEIATPLPDGSTASKELLWITHSAGQRHLDTGGDLSNTLKGFPANKSSEVDISLLHEKPITSPASPSHRFLARSPHRELTAERNHYLGETIFEVQNQEEIANWSPRGTLRTPDSLSLQPPAAPSPGAETHHGFEQDFGEGDPSYTALEEKHRSHLDNLRQTSLLLAHKLKAHQLQQKQQLTVLREKAKLEVQESQRFLSDLLQHNPEECSSSKGNFSSVPRLDRAEEMWRGHQLAGSLPAEHGEPLHDHQTLNLLSPAVNLPCEETSAGDSSGESSEQASSDSQWSEVSQHYGGSSTFCHFSLAMVEQCLRGEELRARHQAALLKLRKKALQEKARAELAWLGHQKRCLENLQDSKGASAMAAKQRKIRTELKQEQVEIQHLQNVYRAAHQERKLLLKQQREILMMQHSTAHLQEKLHHLTAKQEVIKSQSLDVLLTRSPATEEAIKLNTMRLIFSPKLYSSSAESTAHPQRPDLSGNRESCIQLKNKQSKKYEGFSTESKKTLVQYQEQAEEPPGLEQSLGVQGPDVSETVAEKVCGATSQTTGSVFMIKDCTNTGLNAQDHVLLPLEHANSASMDEPISTPITGEGRKCAFLAGKRKKEFSSDDEDGERSALISDEATLVKTQLRKERSSEEQRFSTDSKRKLEITHIDEKAPSEIPLSEEVEVPVPYEIHQVDGSQCLKHLDHISHEASDEDLNLKAFSEGLASTESSSKSNNFSLRRESAKSDSSLPEFQKVSAVWIDISESSISDSELELKNGEDTDVSIPEEFIYDNGDAFPNVSKKTLIAISNGKETLPSDKHDDHEVPKDDSTETSLRSQKYPGDVSDHGCSDNLLSFIPSDKVNASKTKSAHSSQSDNPAKGSDEPHLDASENYSRNKTCSQEITKQGNDAVASSSCSDDSYSPKIYEQQKPSSTTSGVKKDNEINSLFLNQNRDLMGVLLTGSLKHLDLVTDQLRNTASFPPDKDITNNKLLASLSSRNLSASGGKNNHAHLLKERLASIKLNKIASLPTSMPGISEEVHTENNSFESLQRMVTGNQNNSTTNRQAIKEARKGLFSSVSSKKQLFQAENCSSKHEDDTIFISDEDLPPADEDTLSEILSPVDEVLSYGSADLPSSNKKDLSFPSEDLPPPPLGADAMKNDDSTFGMDDFPSPPEQMTVSETRECMDEDISLKMDALPPLPDNTVPEEFPLLNQETTDAFPTRDGSVSEQSLVKDISSAKGGLLEYQQGEDETPLQHLEFLPVSNPISSGEASKSPDFMMKQRKTCLMLPKAEEDSDDPLLSFEIGDRVLVKQTQPGTLMFKGQTYFDSGHWAGVALDKAEGDNAGTYKGVKYFECAQHCGIFVRPSEISHLLGAKENGSNYMGNEDSDDSCDDGSFKGDCKYSDNDKERAGFTEEKAEDTKSAGGSQVKENQSRIHNALLSGKGQKLPLSDQRKCNEFLCQNNLTCLGSDKEKTELTQIKQRILVDVLPMKSKTSNTDEVNTSKNIRSLVEDQKRNKLAGDIASELSKKLLFDTLIAFSETAQHKYKSVFETDMMSYGKGLRQDDDQKFFLLKENSAAILSEQSAKVSDVLLRDFDTLSIHGCHTVAERIVSKFVDDAVKEYKKIKRKHGSKADKIFHLSSETSPTTLPFLIKILDAGVFGSSEDFDQPNCDQYMLVIFDLTHELLCAEYQVSANPNTFPWMKENLRSHHSRHLCRRTNVSEAKAFVQGEIIKIMNLEKNDLETKRKFLNITKYGNCKRDRVDLILIQELRKEESQWTYYDDDELTVKMRLTEDIFDSLILDTISVLNKIYLRKTCD</sequence>
<feature type="region of interest" description="Disordered" evidence="2">
    <location>
        <begin position="453"/>
        <end position="508"/>
    </location>
</feature>
<feature type="domain" description="CAP-Gly" evidence="3">
    <location>
        <begin position="2105"/>
        <end position="2147"/>
    </location>
</feature>
<keyword evidence="1" id="KW-0175">Coiled coil</keyword>
<feature type="region of interest" description="Disordered" evidence="2">
    <location>
        <begin position="1066"/>
        <end position="1091"/>
    </location>
</feature>
<feature type="compositionally biased region" description="Basic and acidic residues" evidence="2">
    <location>
        <begin position="192"/>
        <end position="206"/>
    </location>
</feature>
<evidence type="ECO:0000313" key="5">
    <source>
        <dbReference type="Proteomes" id="UP001623348"/>
    </source>
</evidence>
<dbReference type="Proteomes" id="UP001623348">
    <property type="component" value="Unassembled WGS sequence"/>
</dbReference>
<keyword evidence="5" id="KW-1185">Reference proteome</keyword>
<dbReference type="PANTHER" id="PTHR13958:SF3">
    <property type="entry name" value="CAP-GLY DOMAIN-CONTAINING PROTEIN-RELATED"/>
    <property type="match status" value="1"/>
</dbReference>
<dbReference type="Pfam" id="PF01302">
    <property type="entry name" value="CAP_GLY"/>
    <property type="match status" value="1"/>
</dbReference>
<dbReference type="SUPFAM" id="SSF74924">
    <property type="entry name" value="Cap-Gly domain"/>
    <property type="match status" value="1"/>
</dbReference>
<feature type="compositionally biased region" description="Polar residues" evidence="2">
    <location>
        <begin position="461"/>
        <end position="484"/>
    </location>
</feature>
<organism evidence="4 5">
    <name type="scientific">Grus japonensis</name>
    <name type="common">Japanese crane</name>
    <name type="synonym">Red-crowned crane</name>
    <dbReference type="NCBI Taxonomy" id="30415"/>
    <lineage>
        <taxon>Eukaryota</taxon>
        <taxon>Metazoa</taxon>
        <taxon>Chordata</taxon>
        <taxon>Craniata</taxon>
        <taxon>Vertebrata</taxon>
        <taxon>Euteleostomi</taxon>
        <taxon>Archelosauria</taxon>
        <taxon>Archosauria</taxon>
        <taxon>Dinosauria</taxon>
        <taxon>Saurischia</taxon>
        <taxon>Theropoda</taxon>
        <taxon>Coelurosauria</taxon>
        <taxon>Aves</taxon>
        <taxon>Neognathae</taxon>
        <taxon>Neoaves</taxon>
        <taxon>Gruiformes</taxon>
        <taxon>Gruidae</taxon>
        <taxon>Grus</taxon>
    </lineage>
</organism>
<feature type="compositionally biased region" description="Low complexity" evidence="2">
    <location>
        <begin position="1071"/>
        <end position="1087"/>
    </location>
</feature>
<feature type="compositionally biased region" description="Basic and acidic residues" evidence="2">
    <location>
        <begin position="1598"/>
        <end position="1613"/>
    </location>
</feature>
<feature type="region of interest" description="Disordered" evidence="2">
    <location>
        <begin position="174"/>
        <end position="214"/>
    </location>
</feature>
<feature type="region of interest" description="Disordered" evidence="2">
    <location>
        <begin position="908"/>
        <end position="947"/>
    </location>
</feature>
<dbReference type="Gene3D" id="2.30.30.190">
    <property type="entry name" value="CAP Gly-rich-like domain"/>
    <property type="match status" value="1"/>
</dbReference>
<evidence type="ECO:0000256" key="2">
    <source>
        <dbReference type="SAM" id="MobiDB-lite"/>
    </source>
</evidence>
<evidence type="ECO:0000256" key="1">
    <source>
        <dbReference type="SAM" id="Coils"/>
    </source>
</evidence>
<dbReference type="EMBL" id="BAAFJT010000020">
    <property type="protein sequence ID" value="GAB0198558.1"/>
    <property type="molecule type" value="Genomic_DNA"/>
</dbReference>
<dbReference type="InterPro" id="IPR028750">
    <property type="entry name" value="CEP350/CC187"/>
</dbReference>
<feature type="region of interest" description="Disordered" evidence="2">
    <location>
        <begin position="1911"/>
        <end position="1934"/>
    </location>
</feature>
<dbReference type="PANTHER" id="PTHR13958">
    <property type="entry name" value="CENTROSOME-ASSOCIATED PROTEIN 350"/>
    <property type="match status" value="1"/>
</dbReference>
<feature type="compositionally biased region" description="Polar residues" evidence="2">
    <location>
        <begin position="1674"/>
        <end position="1690"/>
    </location>
</feature>
<reference evidence="4 5" key="1">
    <citation type="submission" date="2024-06" db="EMBL/GenBank/DDBJ databases">
        <title>The draft genome of Grus japonensis, version 3.</title>
        <authorList>
            <person name="Nabeshima K."/>
            <person name="Suzuki S."/>
            <person name="Onuma M."/>
        </authorList>
    </citation>
    <scope>NUCLEOTIDE SEQUENCE [LARGE SCALE GENOMIC DNA]</scope>
    <source>
        <strain evidence="4 5">451A</strain>
    </source>
</reference>
<feature type="region of interest" description="Disordered" evidence="2">
    <location>
        <begin position="1647"/>
        <end position="1722"/>
    </location>
</feature>
<accession>A0ABC9XLH1</accession>
<feature type="compositionally biased region" description="Polar residues" evidence="2">
    <location>
        <begin position="1647"/>
        <end position="1660"/>
    </location>
</feature>